<organism evidence="2 3">
    <name type="scientific">Caenispirillum salinarum AK4</name>
    <dbReference type="NCBI Taxonomy" id="1238182"/>
    <lineage>
        <taxon>Bacteria</taxon>
        <taxon>Pseudomonadati</taxon>
        <taxon>Pseudomonadota</taxon>
        <taxon>Alphaproteobacteria</taxon>
        <taxon>Rhodospirillales</taxon>
        <taxon>Novispirillaceae</taxon>
        <taxon>Caenispirillum</taxon>
    </lineage>
</organism>
<keyword evidence="3" id="KW-1185">Reference proteome</keyword>
<proteinExistence type="predicted"/>
<feature type="compositionally biased region" description="Basic and acidic residues" evidence="1">
    <location>
        <begin position="30"/>
        <end position="41"/>
    </location>
</feature>
<feature type="region of interest" description="Disordered" evidence="1">
    <location>
        <begin position="1"/>
        <end position="41"/>
    </location>
</feature>
<accession>K9H3Q1</accession>
<dbReference type="AlphaFoldDB" id="K9H3Q1"/>
<sequence>MCCQGLNHQDTKTPRERVNADQRSASVQRGHQDTKDTKRVC</sequence>
<name>K9H3Q1_9PROT</name>
<evidence type="ECO:0000313" key="2">
    <source>
        <dbReference type="EMBL" id="EKV32167.1"/>
    </source>
</evidence>
<protein>
    <submittedName>
        <fullName evidence="2">Uncharacterized protein</fullName>
    </submittedName>
</protein>
<reference evidence="2 3" key="1">
    <citation type="journal article" date="2013" name="Genome Announc.">
        <title>Draft Genome Sequence of an Alphaproteobacterium, Caenispirillum salinarum AK4(T), Isolated from a Solar Saltern.</title>
        <authorList>
            <person name="Khatri I."/>
            <person name="Singh A."/>
            <person name="Korpole S."/>
            <person name="Pinnaka A.K."/>
            <person name="Subramanian S."/>
        </authorList>
    </citation>
    <scope>NUCLEOTIDE SEQUENCE [LARGE SCALE GENOMIC DNA]</scope>
    <source>
        <strain evidence="2 3">AK4</strain>
    </source>
</reference>
<evidence type="ECO:0000313" key="3">
    <source>
        <dbReference type="Proteomes" id="UP000009881"/>
    </source>
</evidence>
<dbReference type="Proteomes" id="UP000009881">
    <property type="component" value="Unassembled WGS sequence"/>
</dbReference>
<evidence type="ECO:0000256" key="1">
    <source>
        <dbReference type="SAM" id="MobiDB-lite"/>
    </source>
</evidence>
<gene>
    <name evidence="2" type="ORF">C882_3231</name>
</gene>
<feature type="compositionally biased region" description="Basic and acidic residues" evidence="1">
    <location>
        <begin position="9"/>
        <end position="20"/>
    </location>
</feature>
<dbReference type="EMBL" id="ANHY01000004">
    <property type="protein sequence ID" value="EKV32167.1"/>
    <property type="molecule type" value="Genomic_DNA"/>
</dbReference>
<dbReference type="STRING" id="1238182.C882_3231"/>
<comment type="caution">
    <text evidence="2">The sequence shown here is derived from an EMBL/GenBank/DDBJ whole genome shotgun (WGS) entry which is preliminary data.</text>
</comment>